<keyword evidence="10" id="KW-1185">Reference proteome</keyword>
<dbReference type="GO" id="GO:0055085">
    <property type="term" value="P:transmembrane transport"/>
    <property type="evidence" value="ECO:0007669"/>
    <property type="project" value="InterPro"/>
</dbReference>
<feature type="transmembrane region" description="Helical" evidence="7">
    <location>
        <begin position="171"/>
        <end position="191"/>
    </location>
</feature>
<protein>
    <submittedName>
        <fullName evidence="9">ABC transporter permease</fullName>
    </submittedName>
</protein>
<dbReference type="AlphaFoldDB" id="A0A6G7WJE3"/>
<dbReference type="InterPro" id="IPR000515">
    <property type="entry name" value="MetI-like"/>
</dbReference>
<organism evidence="9 10">
    <name type="scientific">Jeotgalibaca porci</name>
    <dbReference type="NCBI Taxonomy" id="1868793"/>
    <lineage>
        <taxon>Bacteria</taxon>
        <taxon>Bacillati</taxon>
        <taxon>Bacillota</taxon>
        <taxon>Bacilli</taxon>
        <taxon>Lactobacillales</taxon>
        <taxon>Carnobacteriaceae</taxon>
        <taxon>Jeotgalibaca</taxon>
    </lineage>
</organism>
<feature type="transmembrane region" description="Helical" evidence="7">
    <location>
        <begin position="139"/>
        <end position="159"/>
    </location>
</feature>
<feature type="transmembrane region" description="Helical" evidence="7">
    <location>
        <begin position="381"/>
        <end position="402"/>
    </location>
</feature>
<dbReference type="GO" id="GO:0005886">
    <property type="term" value="C:plasma membrane"/>
    <property type="evidence" value="ECO:0007669"/>
    <property type="project" value="UniProtKB-SubCell"/>
</dbReference>
<evidence type="ECO:0000256" key="1">
    <source>
        <dbReference type="ARBA" id="ARBA00004651"/>
    </source>
</evidence>
<dbReference type="Gene3D" id="1.10.3720.10">
    <property type="entry name" value="MetI-like"/>
    <property type="match status" value="1"/>
</dbReference>
<dbReference type="PROSITE" id="PS50928">
    <property type="entry name" value="ABC_TM1"/>
    <property type="match status" value="1"/>
</dbReference>
<proteinExistence type="inferred from homology"/>
<dbReference type="Proteomes" id="UP000501830">
    <property type="component" value="Chromosome"/>
</dbReference>
<comment type="subcellular location">
    <subcellularLocation>
        <location evidence="1 7">Cell membrane</location>
        <topology evidence="1 7">Multi-pass membrane protein</topology>
    </subcellularLocation>
</comment>
<dbReference type="InterPro" id="IPR045621">
    <property type="entry name" value="BPD_transp_1_N"/>
</dbReference>
<dbReference type="CDD" id="cd06261">
    <property type="entry name" value="TM_PBP2"/>
    <property type="match status" value="1"/>
</dbReference>
<keyword evidence="4 7" id="KW-0812">Transmembrane</keyword>
<feature type="transmembrane region" description="Helical" evidence="7">
    <location>
        <begin position="334"/>
        <end position="352"/>
    </location>
</feature>
<dbReference type="PANTHER" id="PTHR30465">
    <property type="entry name" value="INNER MEMBRANE ABC TRANSPORTER"/>
    <property type="match status" value="1"/>
</dbReference>
<keyword evidence="2 7" id="KW-0813">Transport</keyword>
<evidence type="ECO:0000259" key="8">
    <source>
        <dbReference type="PROSITE" id="PS50928"/>
    </source>
</evidence>
<evidence type="ECO:0000313" key="9">
    <source>
        <dbReference type="EMBL" id="QIK52288.1"/>
    </source>
</evidence>
<evidence type="ECO:0000256" key="2">
    <source>
        <dbReference type="ARBA" id="ARBA00022448"/>
    </source>
</evidence>
<keyword evidence="3" id="KW-1003">Cell membrane</keyword>
<evidence type="ECO:0000256" key="3">
    <source>
        <dbReference type="ARBA" id="ARBA00022475"/>
    </source>
</evidence>
<keyword evidence="6 7" id="KW-0472">Membrane</keyword>
<evidence type="ECO:0000256" key="4">
    <source>
        <dbReference type="ARBA" id="ARBA00022692"/>
    </source>
</evidence>
<comment type="similarity">
    <text evidence="7">Belongs to the binding-protein-dependent transport system permease family.</text>
</comment>
<feature type="domain" description="ABC transmembrane type-1" evidence="8">
    <location>
        <begin position="257"/>
        <end position="459"/>
    </location>
</feature>
<feature type="transmembrane region" description="Helical" evidence="7">
    <location>
        <begin position="263"/>
        <end position="284"/>
    </location>
</feature>
<feature type="transmembrane region" description="Helical" evidence="7">
    <location>
        <begin position="28"/>
        <end position="47"/>
    </location>
</feature>
<dbReference type="InterPro" id="IPR035906">
    <property type="entry name" value="MetI-like_sf"/>
</dbReference>
<sequence>MKVERNSPLLTNIRYYYERAYRKKSWRFGLIGFGLLFHVLVALKYFLGGTRTDDSHWREEFIKSGQAEALKEKLKKQEIKKNEYLGIVKTPTQIENDTEKLFKSELTKTVEQLKKIHYQEKGTEPDTYLKATLAAIGTWPGFILSIILAWPMYIYLLILSLPTLHYIVNRLVMMLFVIVGVTVIVFTLLYLSPSDPAVNILGDQATDAQYEAFRQLHGLNDPYLVQLGRTIKGIFAFDLGNAYQGNEQVVATIMRRFPVTLRLTIMALTLSLSVALPAGIYAAVKANSTFDNLFMLIALIGISIPSFWQGLIFILNFSINLGWLPATYSTSNSLSLLMPAVVLGTGLMASVARMTRSSTLEVINEDYILTARAKGLSHTRVILRHAVPNALIPIVTVVGLQFGGMLGGSSVTEKVFNINGIGSYIVDKQFIPDIPSVMGGVIYIAIILSVVNMFIDVMYSFLDPRIRSRIQKGRG</sequence>
<dbReference type="Pfam" id="PF00528">
    <property type="entry name" value="BPD_transp_1"/>
    <property type="match status" value="1"/>
</dbReference>
<evidence type="ECO:0000313" key="10">
    <source>
        <dbReference type="Proteomes" id="UP000501830"/>
    </source>
</evidence>
<dbReference type="KEGG" id="jpo:G7058_09685"/>
<accession>A0A6G7WJE3</accession>
<gene>
    <name evidence="9" type="ORF">G7058_09685</name>
</gene>
<feature type="transmembrane region" description="Helical" evidence="7">
    <location>
        <begin position="440"/>
        <end position="462"/>
    </location>
</feature>
<dbReference type="SUPFAM" id="SSF161098">
    <property type="entry name" value="MetI-like"/>
    <property type="match status" value="1"/>
</dbReference>
<evidence type="ECO:0000256" key="6">
    <source>
        <dbReference type="ARBA" id="ARBA00023136"/>
    </source>
</evidence>
<dbReference type="PANTHER" id="PTHR30465:SF0">
    <property type="entry name" value="OLIGOPEPTIDE TRANSPORT SYSTEM PERMEASE PROTEIN APPB"/>
    <property type="match status" value="1"/>
</dbReference>
<evidence type="ECO:0000256" key="7">
    <source>
        <dbReference type="RuleBase" id="RU363032"/>
    </source>
</evidence>
<keyword evidence="5 7" id="KW-1133">Transmembrane helix</keyword>
<feature type="transmembrane region" description="Helical" evidence="7">
    <location>
        <begin position="293"/>
        <end position="314"/>
    </location>
</feature>
<dbReference type="Pfam" id="PF19300">
    <property type="entry name" value="BPD_transp_1_N"/>
    <property type="match status" value="1"/>
</dbReference>
<dbReference type="EMBL" id="CP049889">
    <property type="protein sequence ID" value="QIK52288.1"/>
    <property type="molecule type" value="Genomic_DNA"/>
</dbReference>
<name>A0A6G7WJE3_9LACT</name>
<evidence type="ECO:0000256" key="5">
    <source>
        <dbReference type="ARBA" id="ARBA00022989"/>
    </source>
</evidence>
<reference evidence="9 10" key="1">
    <citation type="journal article" date="2017" name="Int. J. Syst. Evol. Microbiol.">
        <title>Jeotgalibaca porci sp. nov. and Jeotgalibaca arthritidis sp. nov., isolated from pigs, and emended description of the genus Jeotgalibaca.</title>
        <authorList>
            <person name="Zamora L."/>
            <person name="Perez-Sancho M."/>
            <person name="Dominguez L."/>
            <person name="Fernandez-Garayzabal J.F."/>
            <person name="Vela A.I."/>
        </authorList>
    </citation>
    <scope>NUCLEOTIDE SEQUENCE [LARGE SCALE GENOMIC DNA]</scope>
    <source>
        <strain evidence="9 10">CCUG 69148</strain>
    </source>
</reference>